<proteinExistence type="predicted"/>
<evidence type="ECO:0008006" key="2">
    <source>
        <dbReference type="Google" id="ProtNLM"/>
    </source>
</evidence>
<dbReference type="EMBL" id="BK032514">
    <property type="protein sequence ID" value="DAF45424.1"/>
    <property type="molecule type" value="Genomic_DNA"/>
</dbReference>
<protein>
    <recommendedName>
        <fullName evidence="2">NAD-specific glutamate dehydrogenase</fullName>
    </recommendedName>
</protein>
<reference evidence="1" key="1">
    <citation type="journal article" date="2021" name="Proc. Natl. Acad. Sci. U.S.A.">
        <title>A Catalog of Tens of Thousands of Viruses from Human Metagenomes Reveals Hidden Associations with Chronic Diseases.</title>
        <authorList>
            <person name="Tisza M.J."/>
            <person name="Buck C.B."/>
        </authorList>
    </citation>
    <scope>NUCLEOTIDE SEQUENCE</scope>
    <source>
        <strain evidence="1">CtBLh2</strain>
    </source>
</reference>
<name>A0A8S5S3D0_9CAUD</name>
<evidence type="ECO:0000313" key="1">
    <source>
        <dbReference type="EMBL" id="DAF45424.1"/>
    </source>
</evidence>
<accession>A0A8S5S3D0</accession>
<sequence>MDLAHHAVEVRTELLDVRALEGREEDARRIGPGDPALPKVVERAVFARRRSQVILLLFNIGIGIDLVEDQIDRFVAGTNLLQGLLDHGDLVLELRMGDVHDMHQQVGLTHLVERRFERLDEFRRELADETDGVRQQEREVVEDDLAHRGVERREKFVLGKDLALGDEVHERRFAHVRIADERHTNHGTAVRALHGHLAVDLLEVLLEFGNAIADDAPVGLDLAFARTAAGSRTAALPLEVGPQTRQPGQHVFVVGQLHLRLGIGRLGPRHEDVEDQARAVQQTAGHLLLDVARLRRGEFVVKDHHVDLLFTAIVGNLLQFARTDIDPCRRLCKALRETLDGDDVGRLGQKLQLVEILLGLAGILVVANDGNEHGTLLPVGRLRGRRGIFTVLFRNILLIHTVLQIRKGVLQKCGGKRFRPATSARCTGKVRHRTPRNPDRLRSVRCTNKGIRPKAGYPQIFRYGILVRHAEVYRQGVLHTHGLVTLLARAPLRRLVQHADGLLRKRTVGSLQHLDVGQTAVLLDHEGQHHATLNTVLEGDLREADVLLYPVAERIQVTALERGHRLGDQERLVVLDLLLLNLYLLDHLGILVELGEADIRRNLRVVGHHLDQVGDHLHLDLLGLLGRLLVLTGDLRDLLLDDGRLQVEFLNFALLGRIPERNDHECERYDKPDFEQKTPLVLKVRFG</sequence>
<organism evidence="1">
    <name type="scientific">Siphoviridae sp. ctBLh2</name>
    <dbReference type="NCBI Taxonomy" id="2827803"/>
    <lineage>
        <taxon>Viruses</taxon>
        <taxon>Duplodnaviria</taxon>
        <taxon>Heunggongvirae</taxon>
        <taxon>Uroviricota</taxon>
        <taxon>Caudoviricetes</taxon>
    </lineage>
</organism>